<dbReference type="SUPFAM" id="SSF55729">
    <property type="entry name" value="Acyl-CoA N-acyltransferases (Nat)"/>
    <property type="match status" value="1"/>
</dbReference>
<dbReference type="OrthoDB" id="9797417at2"/>
<dbReference type="AlphaFoldDB" id="A0A4Q1VBR5"/>
<dbReference type="PANTHER" id="PTHR43233">
    <property type="entry name" value="FAMILY N-ACETYLTRANSFERASE, PUTATIVE (AFU_ORTHOLOGUE AFUA_6G03350)-RELATED"/>
    <property type="match status" value="1"/>
</dbReference>
<comment type="caution">
    <text evidence="2">The sequence shown here is derived from an EMBL/GenBank/DDBJ whole genome shotgun (WGS) entry which is preliminary data.</text>
</comment>
<dbReference type="PROSITE" id="PS51186">
    <property type="entry name" value="GNAT"/>
    <property type="match status" value="1"/>
</dbReference>
<feature type="domain" description="N-acetyltransferase" evidence="1">
    <location>
        <begin position="1"/>
        <end position="148"/>
    </location>
</feature>
<evidence type="ECO:0000313" key="3">
    <source>
        <dbReference type="Proteomes" id="UP000290819"/>
    </source>
</evidence>
<keyword evidence="2" id="KW-0808">Transferase</keyword>
<dbReference type="InterPro" id="IPR000182">
    <property type="entry name" value="GNAT_dom"/>
</dbReference>
<evidence type="ECO:0000259" key="1">
    <source>
        <dbReference type="PROSITE" id="PS51186"/>
    </source>
</evidence>
<organism evidence="2 3">
    <name type="scientific">Bradyrhizobium betae</name>
    <dbReference type="NCBI Taxonomy" id="244734"/>
    <lineage>
        <taxon>Bacteria</taxon>
        <taxon>Pseudomonadati</taxon>
        <taxon>Pseudomonadota</taxon>
        <taxon>Alphaproteobacteria</taxon>
        <taxon>Hyphomicrobiales</taxon>
        <taxon>Nitrobacteraceae</taxon>
        <taxon>Bradyrhizobium</taxon>
    </lineage>
</organism>
<dbReference type="RefSeq" id="WP_129271369.1">
    <property type="nucleotide sequence ID" value="NZ_MZXW01000017.1"/>
</dbReference>
<proteinExistence type="predicted"/>
<gene>
    <name evidence="2" type="ORF">B5V03_16380</name>
</gene>
<dbReference type="InterPro" id="IPR016181">
    <property type="entry name" value="Acyl_CoA_acyltransferase"/>
</dbReference>
<accession>A0A4Q1VBR5</accession>
<dbReference type="GO" id="GO:0016747">
    <property type="term" value="F:acyltransferase activity, transferring groups other than amino-acyl groups"/>
    <property type="evidence" value="ECO:0007669"/>
    <property type="project" value="InterPro"/>
</dbReference>
<keyword evidence="3" id="KW-1185">Reference proteome</keyword>
<dbReference type="CDD" id="cd04301">
    <property type="entry name" value="NAT_SF"/>
    <property type="match status" value="1"/>
</dbReference>
<protein>
    <submittedName>
        <fullName evidence="2">GNAT family N-acetyltransferase</fullName>
    </submittedName>
</protein>
<sequence>MQTEQFPADYEISADPHRLNVAVIHKFLAEDSYWSRGIPRSTVERAIENSLCFGVYHGAAQIGFARVVTDRSTFALLADVFILEAHRGKGLSKELMRRVTEHEDLQGLRRFLLLTSDAHGLYSQFGFKEIGSPSRFMEVLRPNVYQSA</sequence>
<dbReference type="PANTHER" id="PTHR43233:SF1">
    <property type="entry name" value="FAMILY N-ACETYLTRANSFERASE, PUTATIVE (AFU_ORTHOLOGUE AFUA_6G03350)-RELATED"/>
    <property type="match status" value="1"/>
</dbReference>
<reference evidence="2 3" key="1">
    <citation type="submission" date="2017-03" db="EMBL/GenBank/DDBJ databases">
        <authorList>
            <person name="Safronova V.I."/>
            <person name="Sazanova A.L."/>
            <person name="Chirak E.R."/>
        </authorList>
    </citation>
    <scope>NUCLEOTIDE SEQUENCE [LARGE SCALE GENOMIC DNA]</scope>
    <source>
        <strain evidence="2 3">Opo-243</strain>
    </source>
</reference>
<dbReference type="EMBL" id="MZXW01000017">
    <property type="protein sequence ID" value="RXT47834.1"/>
    <property type="molecule type" value="Genomic_DNA"/>
</dbReference>
<dbReference type="Gene3D" id="3.40.630.30">
    <property type="match status" value="1"/>
</dbReference>
<evidence type="ECO:0000313" key="2">
    <source>
        <dbReference type="EMBL" id="RXT47834.1"/>
    </source>
</evidence>
<dbReference type="Proteomes" id="UP000290819">
    <property type="component" value="Unassembled WGS sequence"/>
</dbReference>
<dbReference type="InterPro" id="IPR053144">
    <property type="entry name" value="Acetyltransferase_Butenolide"/>
</dbReference>
<dbReference type="Pfam" id="PF13508">
    <property type="entry name" value="Acetyltransf_7"/>
    <property type="match status" value="1"/>
</dbReference>
<name>A0A4Q1VBR5_9BRAD</name>